<dbReference type="Proteomes" id="UP000324800">
    <property type="component" value="Unassembled WGS sequence"/>
</dbReference>
<dbReference type="AlphaFoldDB" id="A0A5J4WWI9"/>
<reference evidence="1 2" key="1">
    <citation type="submission" date="2019-03" db="EMBL/GenBank/DDBJ databases">
        <title>Single cell metagenomics reveals metabolic interactions within the superorganism composed of flagellate Streblomastix strix and complex community of Bacteroidetes bacteria on its surface.</title>
        <authorList>
            <person name="Treitli S.C."/>
            <person name="Kolisko M."/>
            <person name="Husnik F."/>
            <person name="Keeling P."/>
            <person name="Hampl V."/>
        </authorList>
    </citation>
    <scope>NUCLEOTIDE SEQUENCE [LARGE SCALE GENOMIC DNA]</scope>
    <source>
        <strain evidence="1">ST1C</strain>
    </source>
</reference>
<proteinExistence type="predicted"/>
<name>A0A5J4WWI9_9EUKA</name>
<comment type="caution">
    <text evidence="1">The sequence shown here is derived from an EMBL/GenBank/DDBJ whole genome shotgun (WGS) entry which is preliminary data.</text>
</comment>
<evidence type="ECO:0000313" key="1">
    <source>
        <dbReference type="EMBL" id="KAA6399407.1"/>
    </source>
</evidence>
<gene>
    <name evidence="1" type="ORF">EZS28_005070</name>
</gene>
<dbReference type="EMBL" id="SNRW01000761">
    <property type="protein sequence ID" value="KAA6399407.1"/>
    <property type="molecule type" value="Genomic_DNA"/>
</dbReference>
<accession>A0A5J4WWI9</accession>
<evidence type="ECO:0000313" key="2">
    <source>
        <dbReference type="Proteomes" id="UP000324800"/>
    </source>
</evidence>
<sequence length="87" mass="9746">MDIPFKLLIPILEFIPIYDAIQFAIEVAVEGQDEFDQNRVYDNESYFGPGVGGYECDADQGCYLVCADKGVIFPLVSFQSILQTVDK</sequence>
<protein>
    <submittedName>
        <fullName evidence="1">Uncharacterized protein</fullName>
    </submittedName>
</protein>
<organism evidence="1 2">
    <name type="scientific">Streblomastix strix</name>
    <dbReference type="NCBI Taxonomy" id="222440"/>
    <lineage>
        <taxon>Eukaryota</taxon>
        <taxon>Metamonada</taxon>
        <taxon>Preaxostyla</taxon>
        <taxon>Oxymonadida</taxon>
        <taxon>Streblomastigidae</taxon>
        <taxon>Streblomastix</taxon>
    </lineage>
</organism>